<dbReference type="Proteomes" id="UP000789901">
    <property type="component" value="Unassembled WGS sequence"/>
</dbReference>
<feature type="compositionally biased region" description="Basic and acidic residues" evidence="1">
    <location>
        <begin position="52"/>
        <end position="67"/>
    </location>
</feature>
<name>A0ABN7XM38_GIGMA</name>
<sequence length="162" mass="19045">SEQDKVEAQVTNVYYFNTKLEWYVYPEEIKNKSFTYSHHLGEKKIANHNKRKVTESEFEPQKKRDPNNKNNYTKNKPIFDSNKENHTACVQVDNSFRFYSTTGKSLGIVKNNRAEKQEPATGSNSIELGKRKSKQAEIKEELEVEKILIEMQKKFRIIELLL</sequence>
<accession>A0ABN7XM38</accession>
<feature type="non-terminal residue" evidence="2">
    <location>
        <position position="1"/>
    </location>
</feature>
<feature type="region of interest" description="Disordered" evidence="1">
    <location>
        <begin position="112"/>
        <end position="134"/>
    </location>
</feature>
<feature type="region of interest" description="Disordered" evidence="1">
    <location>
        <begin position="45"/>
        <end position="83"/>
    </location>
</feature>
<comment type="caution">
    <text evidence="2">The sequence shown here is derived from an EMBL/GenBank/DDBJ whole genome shotgun (WGS) entry which is preliminary data.</text>
</comment>
<keyword evidence="3" id="KW-1185">Reference proteome</keyword>
<dbReference type="EMBL" id="CAJVQB010159487">
    <property type="protein sequence ID" value="CAG8856382.1"/>
    <property type="molecule type" value="Genomic_DNA"/>
</dbReference>
<feature type="non-terminal residue" evidence="2">
    <location>
        <position position="162"/>
    </location>
</feature>
<reference evidence="2 3" key="1">
    <citation type="submission" date="2021-06" db="EMBL/GenBank/DDBJ databases">
        <authorList>
            <person name="Kallberg Y."/>
            <person name="Tangrot J."/>
            <person name="Rosling A."/>
        </authorList>
    </citation>
    <scope>NUCLEOTIDE SEQUENCE [LARGE SCALE GENOMIC DNA]</scope>
    <source>
        <strain evidence="2 3">120-4 pot B 10/14</strain>
    </source>
</reference>
<evidence type="ECO:0000313" key="3">
    <source>
        <dbReference type="Proteomes" id="UP000789901"/>
    </source>
</evidence>
<protein>
    <submittedName>
        <fullName evidence="2">15192_t:CDS:1</fullName>
    </submittedName>
</protein>
<evidence type="ECO:0000256" key="1">
    <source>
        <dbReference type="SAM" id="MobiDB-lite"/>
    </source>
</evidence>
<evidence type="ECO:0000313" key="2">
    <source>
        <dbReference type="EMBL" id="CAG8856382.1"/>
    </source>
</evidence>
<proteinExistence type="predicted"/>
<organism evidence="2 3">
    <name type="scientific">Gigaspora margarita</name>
    <dbReference type="NCBI Taxonomy" id="4874"/>
    <lineage>
        <taxon>Eukaryota</taxon>
        <taxon>Fungi</taxon>
        <taxon>Fungi incertae sedis</taxon>
        <taxon>Mucoromycota</taxon>
        <taxon>Glomeromycotina</taxon>
        <taxon>Glomeromycetes</taxon>
        <taxon>Diversisporales</taxon>
        <taxon>Gigasporaceae</taxon>
        <taxon>Gigaspora</taxon>
    </lineage>
</organism>
<gene>
    <name evidence="2" type="ORF">GMARGA_LOCUS45203</name>
</gene>